<evidence type="ECO:0000256" key="2">
    <source>
        <dbReference type="SAM" id="Phobius"/>
    </source>
</evidence>
<keyword evidence="2" id="KW-1133">Transmembrane helix</keyword>
<reference evidence="3 4" key="1">
    <citation type="submission" date="2011-10" db="EMBL/GenBank/DDBJ databases">
        <authorList>
            <person name="Genoscope - CEA"/>
        </authorList>
    </citation>
    <scope>NUCLEOTIDE SEQUENCE [LARGE SCALE GENOMIC DNA]</scope>
    <source>
        <strain evidence="3 4">RCC 1105</strain>
    </source>
</reference>
<accession>K8EN27</accession>
<keyword evidence="2" id="KW-0472">Membrane</keyword>
<feature type="compositionally biased region" description="Acidic residues" evidence="1">
    <location>
        <begin position="64"/>
        <end position="76"/>
    </location>
</feature>
<evidence type="ECO:0000256" key="1">
    <source>
        <dbReference type="SAM" id="MobiDB-lite"/>
    </source>
</evidence>
<feature type="compositionally biased region" description="Low complexity" evidence="1">
    <location>
        <begin position="1"/>
        <end position="11"/>
    </location>
</feature>
<feature type="transmembrane region" description="Helical" evidence="2">
    <location>
        <begin position="223"/>
        <end position="245"/>
    </location>
</feature>
<sequence length="302" mass="34516">MGNAQSSSSARETAEEEERENSTTTSGRREGEEVIVEMSSASSPRSQSAEREEEKNEEAKRKEDEEEEDGEEETEEENRIVASCRVCLEPIRKSDVMIENNSACLLGCKCSQVGIHLNRECGIKYLKNLQRPNQTLTLCEVCQSPMSEFATKIQPVLNATTTSRRSSPFTLHDSDGFLHTFSRPRRRPAELCEFFCFLVPCLPCVALAYTNCFHSTCVSLMRFRAYIFLGLILALLIIFLSDVYLTMEDKYESRVREQRKDIDNNRPSRYPSNDDDFNNNNNFNGGMNYNPNAYDYYSRGRG</sequence>
<dbReference type="RefSeq" id="XP_007509576.1">
    <property type="nucleotide sequence ID" value="XM_007509514.1"/>
</dbReference>
<keyword evidence="4" id="KW-1185">Reference proteome</keyword>
<gene>
    <name evidence="3" type="ordered locus">Bathy13g01260</name>
</gene>
<protein>
    <recommendedName>
        <fullName evidence="5">RING-CH-type domain-containing protein</fullName>
    </recommendedName>
</protein>
<dbReference type="GeneID" id="19012078"/>
<feature type="region of interest" description="Disordered" evidence="1">
    <location>
        <begin position="256"/>
        <end position="286"/>
    </location>
</feature>
<dbReference type="EMBL" id="FO082266">
    <property type="protein sequence ID" value="CCO19379.1"/>
    <property type="molecule type" value="Genomic_DNA"/>
</dbReference>
<feature type="compositionally biased region" description="Basic and acidic residues" evidence="1">
    <location>
        <begin position="256"/>
        <end position="266"/>
    </location>
</feature>
<proteinExistence type="predicted"/>
<name>K8EN27_9CHLO</name>
<dbReference type="AlphaFoldDB" id="K8EN27"/>
<keyword evidence="2" id="KW-0812">Transmembrane</keyword>
<dbReference type="Proteomes" id="UP000198341">
    <property type="component" value="Chromosome 13"/>
</dbReference>
<dbReference type="KEGG" id="bpg:Bathy13g01260"/>
<feature type="compositionally biased region" description="Low complexity" evidence="1">
    <location>
        <begin position="37"/>
        <end position="47"/>
    </location>
</feature>
<evidence type="ECO:0008006" key="5">
    <source>
        <dbReference type="Google" id="ProtNLM"/>
    </source>
</evidence>
<evidence type="ECO:0000313" key="3">
    <source>
        <dbReference type="EMBL" id="CCO19379.1"/>
    </source>
</evidence>
<feature type="transmembrane region" description="Helical" evidence="2">
    <location>
        <begin position="191"/>
        <end position="211"/>
    </location>
</feature>
<evidence type="ECO:0000313" key="4">
    <source>
        <dbReference type="Proteomes" id="UP000198341"/>
    </source>
</evidence>
<organism evidence="3 4">
    <name type="scientific">Bathycoccus prasinos</name>
    <dbReference type="NCBI Taxonomy" id="41875"/>
    <lineage>
        <taxon>Eukaryota</taxon>
        <taxon>Viridiplantae</taxon>
        <taxon>Chlorophyta</taxon>
        <taxon>Mamiellophyceae</taxon>
        <taxon>Mamiellales</taxon>
        <taxon>Bathycoccaceae</taxon>
        <taxon>Bathycoccus</taxon>
    </lineage>
</organism>
<feature type="compositionally biased region" description="Basic and acidic residues" evidence="1">
    <location>
        <begin position="48"/>
        <end position="63"/>
    </location>
</feature>
<feature type="region of interest" description="Disordered" evidence="1">
    <location>
        <begin position="1"/>
        <end position="76"/>
    </location>
</feature>